<evidence type="ECO:0000259" key="7">
    <source>
        <dbReference type="PROSITE" id="PS50850"/>
    </source>
</evidence>
<feature type="domain" description="Major facilitator superfamily (MFS) profile" evidence="7">
    <location>
        <begin position="208"/>
        <end position="410"/>
    </location>
</feature>
<feature type="transmembrane region" description="Helical" evidence="6">
    <location>
        <begin position="275"/>
        <end position="294"/>
    </location>
</feature>
<evidence type="ECO:0000256" key="6">
    <source>
        <dbReference type="SAM" id="Phobius"/>
    </source>
</evidence>
<dbReference type="PRINTS" id="PR01988">
    <property type="entry name" value="EXPORTERBACE"/>
</dbReference>
<organism evidence="8 9">
    <name type="scientific">Nonomuraea mangrovi</name>
    <dbReference type="NCBI Taxonomy" id="2316207"/>
    <lineage>
        <taxon>Bacteria</taxon>
        <taxon>Bacillati</taxon>
        <taxon>Actinomycetota</taxon>
        <taxon>Actinomycetes</taxon>
        <taxon>Streptosporangiales</taxon>
        <taxon>Streptosporangiaceae</taxon>
        <taxon>Nonomuraea</taxon>
    </lineage>
</organism>
<dbReference type="CDD" id="cd06173">
    <property type="entry name" value="MFS_MefA_like"/>
    <property type="match status" value="1"/>
</dbReference>
<comment type="subcellular location">
    <subcellularLocation>
        <location evidence="1">Cell membrane</location>
        <topology evidence="1">Multi-pass membrane protein</topology>
    </subcellularLocation>
</comment>
<dbReference type="EMBL" id="JBHUFV010000015">
    <property type="protein sequence ID" value="MFD1931825.1"/>
    <property type="molecule type" value="Genomic_DNA"/>
</dbReference>
<dbReference type="InterPro" id="IPR011701">
    <property type="entry name" value="MFS"/>
</dbReference>
<proteinExistence type="predicted"/>
<keyword evidence="4 6" id="KW-1133">Transmembrane helix</keyword>
<evidence type="ECO:0000256" key="4">
    <source>
        <dbReference type="ARBA" id="ARBA00022989"/>
    </source>
</evidence>
<evidence type="ECO:0000256" key="3">
    <source>
        <dbReference type="ARBA" id="ARBA00022692"/>
    </source>
</evidence>
<evidence type="ECO:0000256" key="1">
    <source>
        <dbReference type="ARBA" id="ARBA00004651"/>
    </source>
</evidence>
<protein>
    <submittedName>
        <fullName evidence="8">MFS transporter</fullName>
    </submittedName>
</protein>
<gene>
    <name evidence="8" type="ORF">ACFSKW_10080</name>
</gene>
<feature type="transmembrane region" description="Helical" evidence="6">
    <location>
        <begin position="211"/>
        <end position="236"/>
    </location>
</feature>
<feature type="transmembrane region" description="Helical" evidence="6">
    <location>
        <begin position="300"/>
        <end position="319"/>
    </location>
</feature>
<comment type="caution">
    <text evidence="8">The sequence shown here is derived from an EMBL/GenBank/DDBJ whole genome shotgun (WGS) entry which is preliminary data.</text>
</comment>
<feature type="transmembrane region" description="Helical" evidence="6">
    <location>
        <begin position="364"/>
        <end position="384"/>
    </location>
</feature>
<keyword evidence="9" id="KW-1185">Reference proteome</keyword>
<dbReference type="PROSITE" id="PS50850">
    <property type="entry name" value="MFS"/>
    <property type="match status" value="1"/>
</dbReference>
<dbReference type="InterPro" id="IPR022324">
    <property type="entry name" value="Bacilysin_exporter_BacE_put"/>
</dbReference>
<feature type="transmembrane region" description="Helical" evidence="6">
    <location>
        <begin position="340"/>
        <end position="358"/>
    </location>
</feature>
<keyword evidence="5 6" id="KW-0472">Membrane</keyword>
<keyword evidence="3 6" id="KW-0812">Transmembrane</keyword>
<evidence type="ECO:0000256" key="5">
    <source>
        <dbReference type="ARBA" id="ARBA00023136"/>
    </source>
</evidence>
<dbReference type="InterPro" id="IPR036259">
    <property type="entry name" value="MFS_trans_sf"/>
</dbReference>
<name>A0ABW4SSJ1_9ACTN</name>
<feature type="transmembrane region" description="Helical" evidence="6">
    <location>
        <begin position="242"/>
        <end position="263"/>
    </location>
</feature>
<keyword evidence="2" id="KW-1003">Cell membrane</keyword>
<accession>A0ABW4SSJ1</accession>
<dbReference type="RefSeq" id="WP_379571491.1">
    <property type="nucleotide sequence ID" value="NZ_JBHUFV010000015.1"/>
</dbReference>
<evidence type="ECO:0000313" key="8">
    <source>
        <dbReference type="EMBL" id="MFD1931825.1"/>
    </source>
</evidence>
<dbReference type="SUPFAM" id="SSF103473">
    <property type="entry name" value="MFS general substrate transporter"/>
    <property type="match status" value="1"/>
</dbReference>
<dbReference type="Pfam" id="PF07690">
    <property type="entry name" value="MFS_1"/>
    <property type="match status" value="1"/>
</dbReference>
<reference evidence="9" key="1">
    <citation type="journal article" date="2019" name="Int. J. Syst. Evol. Microbiol.">
        <title>The Global Catalogue of Microorganisms (GCM) 10K type strain sequencing project: providing services to taxonomists for standard genome sequencing and annotation.</title>
        <authorList>
            <consortium name="The Broad Institute Genomics Platform"/>
            <consortium name="The Broad Institute Genome Sequencing Center for Infectious Disease"/>
            <person name="Wu L."/>
            <person name="Ma J."/>
        </authorList>
    </citation>
    <scope>NUCLEOTIDE SEQUENCE [LARGE SCALE GENOMIC DNA]</scope>
    <source>
        <strain evidence="9">ICMP 6774ER</strain>
    </source>
</reference>
<feature type="transmembrane region" description="Helical" evidence="6">
    <location>
        <begin position="164"/>
        <end position="183"/>
    </location>
</feature>
<dbReference type="Proteomes" id="UP001597368">
    <property type="component" value="Unassembled WGS sequence"/>
</dbReference>
<sequence length="410" mass="43037">MTPAFRRYVTADGFSQFGTQVTRVALPLVALLVLDAGPFELGLLSAAEMIGFLLFGLPAGVWVDRLRRKPILVTADVLRAVALASIPIAALFEALTLAQLYAVAVIVSTGTAFFDVAHLSFLPSIVTKEQLPKGMGTLESVRSLSVLFGPGLGGWLVQALTAPIAIVVDAVSYLISATLLASVKAKETPSGGRVSLMEGLRYVLGQPILRLIGFVGAMAMFINGIWAIVQPLYLVAELGVSATAYGLMISGAGAGGLLGALLAPRVIARFGHGPTMYGAAVLIIPLNVLVAFTGPGWRLALFPIGMALVFLVAVMYNVAQGSYRQAICPEALRGRMNASLRFLMWGSLPLGGVVGGLLGEVVTVHQLLWIACLGTAAAHLPLVLAPAVRKLKITDDDGRVDDDAKQDSRA</sequence>
<feature type="transmembrane region" description="Helical" evidence="6">
    <location>
        <begin position="41"/>
        <end position="63"/>
    </location>
</feature>
<dbReference type="PANTHER" id="PTHR23513">
    <property type="entry name" value="INTEGRAL MEMBRANE EFFLUX PROTEIN-RELATED"/>
    <property type="match status" value="1"/>
</dbReference>
<dbReference type="InterPro" id="IPR020846">
    <property type="entry name" value="MFS_dom"/>
</dbReference>
<evidence type="ECO:0000256" key="2">
    <source>
        <dbReference type="ARBA" id="ARBA00022475"/>
    </source>
</evidence>
<evidence type="ECO:0000313" key="9">
    <source>
        <dbReference type="Proteomes" id="UP001597368"/>
    </source>
</evidence>
<dbReference type="Gene3D" id="1.20.1250.20">
    <property type="entry name" value="MFS general substrate transporter like domains"/>
    <property type="match status" value="1"/>
</dbReference>
<dbReference type="PANTHER" id="PTHR23513:SF6">
    <property type="entry name" value="MAJOR FACILITATOR SUPERFAMILY ASSOCIATED DOMAIN-CONTAINING PROTEIN"/>
    <property type="match status" value="1"/>
</dbReference>